<keyword evidence="7" id="KW-1185">Reference proteome</keyword>
<dbReference type="PROSITE" id="PS51387">
    <property type="entry name" value="FAD_PCMH"/>
    <property type="match status" value="1"/>
</dbReference>
<evidence type="ECO:0000256" key="4">
    <source>
        <dbReference type="ARBA" id="ARBA00023002"/>
    </source>
</evidence>
<evidence type="ECO:0000313" key="6">
    <source>
        <dbReference type="EMBL" id="KAK2606340.1"/>
    </source>
</evidence>
<dbReference type="Gene3D" id="3.30.43.10">
    <property type="entry name" value="Uridine Diphospho-n-acetylenolpyruvylglucosamine Reductase, domain 2"/>
    <property type="match status" value="1"/>
</dbReference>
<dbReference type="GO" id="GO:0016491">
    <property type="term" value="F:oxidoreductase activity"/>
    <property type="evidence" value="ECO:0007669"/>
    <property type="project" value="UniProtKB-KW"/>
</dbReference>
<gene>
    <name evidence="6" type="ORF">QQS21_003271</name>
</gene>
<dbReference type="AlphaFoldDB" id="A0AAJ0CWG8"/>
<dbReference type="EMBL" id="JASWJB010000042">
    <property type="protein sequence ID" value="KAK2606340.1"/>
    <property type="molecule type" value="Genomic_DNA"/>
</dbReference>
<dbReference type="Gene3D" id="3.40.462.20">
    <property type="match status" value="1"/>
</dbReference>
<name>A0AAJ0CWG8_9HYPO</name>
<dbReference type="InterPro" id="IPR016167">
    <property type="entry name" value="FAD-bd_PCMH_sub1"/>
</dbReference>
<dbReference type="Pfam" id="PF01565">
    <property type="entry name" value="FAD_binding_4"/>
    <property type="match status" value="1"/>
</dbReference>
<evidence type="ECO:0000256" key="3">
    <source>
        <dbReference type="ARBA" id="ARBA00022827"/>
    </source>
</evidence>
<dbReference type="PANTHER" id="PTHR42973:SF22">
    <property type="entry name" value="FAD-BINDING PCMH-TYPE DOMAIN-CONTAINING PROTEIN-RELATED"/>
    <property type="match status" value="1"/>
</dbReference>
<keyword evidence="2" id="KW-0285">Flavoprotein</keyword>
<dbReference type="Proteomes" id="UP001251528">
    <property type="component" value="Unassembled WGS sequence"/>
</dbReference>
<comment type="caution">
    <text evidence="6">The sequence shown here is derived from an EMBL/GenBank/DDBJ whole genome shotgun (WGS) entry which is preliminary data.</text>
</comment>
<dbReference type="SUPFAM" id="SSF56176">
    <property type="entry name" value="FAD-binding/transporter-associated domain-like"/>
    <property type="match status" value="1"/>
</dbReference>
<dbReference type="InterPro" id="IPR006094">
    <property type="entry name" value="Oxid_FAD_bind_N"/>
</dbReference>
<dbReference type="PANTHER" id="PTHR42973">
    <property type="entry name" value="BINDING OXIDOREDUCTASE, PUTATIVE (AFU_ORTHOLOGUE AFUA_1G17690)-RELATED"/>
    <property type="match status" value="1"/>
</dbReference>
<dbReference type="InterPro" id="IPR016166">
    <property type="entry name" value="FAD-bd_PCMH"/>
</dbReference>
<proteinExistence type="inferred from homology"/>
<comment type="similarity">
    <text evidence="1">Belongs to the oxygen-dependent FAD-linked oxidoreductase family.</text>
</comment>
<sequence>MLNQSATAWCSVLSKALPNRVFRENSTAYNLSVSSYWARQETELRPACVVAACATHEVAKAIHTLTILNRNESCPFAIRAGGHGKSGASSSQGGVVIDLSAMSAVTVNHGRGTVTVGVGAKWAEVYAALDPLNITVPGARSADVGVGGLTLAGGIGYLFPRIGLTVNNIIDVEMVLASGKVVHTSSPQHEDIGIAVRGGTNNFGVATAIEIASSNLTGTWGGTSIYSIDTAPQQLQAIHDFTADSDFDEYATALLSFGYSGGQAAAINNIVYTSSVSSAPQKLRRFVEIPALYSTLRPASMSDIAHETAAASPHGFRQATFTLTLINDLEVTSEAFALWNSSWPPLAAVPGLSLSFSLEPFPRIALDKTGNDVLNLRAGSEPLLVYLLSATWLNEENDDVVYSTAHDLLRRTEHVAVARNKLHPFKYIGYAHHTQNPLAGYGADNVGFMRRVSHKYDPEQLFQRAVGGGFKLSEAGV</sequence>
<dbReference type="Gene3D" id="3.30.465.10">
    <property type="match status" value="1"/>
</dbReference>
<keyword evidence="3" id="KW-0274">FAD</keyword>
<feature type="domain" description="FAD-binding PCMH-type" evidence="5">
    <location>
        <begin position="42"/>
        <end position="216"/>
    </location>
</feature>
<reference evidence="6" key="1">
    <citation type="submission" date="2023-06" db="EMBL/GenBank/DDBJ databases">
        <title>Conoideocrella luteorostrata (Hypocreales: Clavicipitaceae), a potential biocontrol fungus for elongate hemlock scale in United States Christmas tree production areas.</title>
        <authorList>
            <person name="Barrett H."/>
            <person name="Lovett B."/>
            <person name="Macias A.M."/>
            <person name="Stajich J.E."/>
            <person name="Kasson M.T."/>
        </authorList>
    </citation>
    <scope>NUCLEOTIDE SEQUENCE</scope>
    <source>
        <strain evidence="6">ARSEF 14590</strain>
    </source>
</reference>
<organism evidence="6 7">
    <name type="scientific">Conoideocrella luteorostrata</name>
    <dbReference type="NCBI Taxonomy" id="1105319"/>
    <lineage>
        <taxon>Eukaryota</taxon>
        <taxon>Fungi</taxon>
        <taxon>Dikarya</taxon>
        <taxon>Ascomycota</taxon>
        <taxon>Pezizomycotina</taxon>
        <taxon>Sordariomycetes</taxon>
        <taxon>Hypocreomycetidae</taxon>
        <taxon>Hypocreales</taxon>
        <taxon>Clavicipitaceae</taxon>
        <taxon>Conoideocrella</taxon>
    </lineage>
</organism>
<accession>A0AAJ0CWG8</accession>
<keyword evidence="4" id="KW-0560">Oxidoreductase</keyword>
<protein>
    <recommendedName>
        <fullName evidence="5">FAD-binding PCMH-type domain-containing protein</fullName>
    </recommendedName>
</protein>
<dbReference type="InterPro" id="IPR036318">
    <property type="entry name" value="FAD-bd_PCMH-like_sf"/>
</dbReference>
<dbReference type="GO" id="GO:0071949">
    <property type="term" value="F:FAD binding"/>
    <property type="evidence" value="ECO:0007669"/>
    <property type="project" value="InterPro"/>
</dbReference>
<evidence type="ECO:0000313" key="7">
    <source>
        <dbReference type="Proteomes" id="UP001251528"/>
    </source>
</evidence>
<dbReference type="InterPro" id="IPR016169">
    <property type="entry name" value="FAD-bd_PCMH_sub2"/>
</dbReference>
<evidence type="ECO:0000256" key="1">
    <source>
        <dbReference type="ARBA" id="ARBA00005466"/>
    </source>
</evidence>
<dbReference type="InterPro" id="IPR050416">
    <property type="entry name" value="FAD-linked_Oxidoreductase"/>
</dbReference>
<evidence type="ECO:0000256" key="2">
    <source>
        <dbReference type="ARBA" id="ARBA00022630"/>
    </source>
</evidence>
<evidence type="ECO:0000259" key="5">
    <source>
        <dbReference type="PROSITE" id="PS51387"/>
    </source>
</evidence>